<dbReference type="Proteomes" id="UP001497623">
    <property type="component" value="Unassembled WGS sequence"/>
</dbReference>
<gene>
    <name evidence="2" type="ORF">MNOR_LOCUS4272</name>
</gene>
<feature type="non-terminal residue" evidence="2">
    <location>
        <position position="1"/>
    </location>
</feature>
<name>A0AAV2PT45_MEGNR</name>
<dbReference type="EMBL" id="CAXKWB010001551">
    <property type="protein sequence ID" value="CAL4064814.1"/>
    <property type="molecule type" value="Genomic_DNA"/>
</dbReference>
<sequence>GRMKQFLVCMILAIWACHDAWCGAIGSLALVVSFKKWCAQPPHDCTHIPQWNEVWLYDFNNIGSPCWGVSTMKQFLVCMILAIWACREAWCGFPVGSLALVASFKKWCAQPPHDCTHIPQWNEVWIYDFSNIGSPCWGVISHHTGIGYTDGVGRNRYYMFAMEFGVSTLQTCTEDGTGYLNNKVLLGHSNFTVAEMDQVVNRLAGKKGEPCSYKNDPDDCFTADTYDFSVWNCNYFTAWLSDELGLWDSYPQYIWTWRGIGKR</sequence>
<evidence type="ECO:0000256" key="1">
    <source>
        <dbReference type="SAM" id="SignalP"/>
    </source>
</evidence>
<comment type="caution">
    <text evidence="2">The sequence shown here is derived from an EMBL/GenBank/DDBJ whole genome shotgun (WGS) entry which is preliminary data.</text>
</comment>
<evidence type="ECO:0000313" key="3">
    <source>
        <dbReference type="Proteomes" id="UP001497623"/>
    </source>
</evidence>
<proteinExistence type="predicted"/>
<evidence type="ECO:0000313" key="2">
    <source>
        <dbReference type="EMBL" id="CAL4064814.1"/>
    </source>
</evidence>
<organism evidence="2 3">
    <name type="scientific">Meganyctiphanes norvegica</name>
    <name type="common">Northern krill</name>
    <name type="synonym">Thysanopoda norvegica</name>
    <dbReference type="NCBI Taxonomy" id="48144"/>
    <lineage>
        <taxon>Eukaryota</taxon>
        <taxon>Metazoa</taxon>
        <taxon>Ecdysozoa</taxon>
        <taxon>Arthropoda</taxon>
        <taxon>Crustacea</taxon>
        <taxon>Multicrustacea</taxon>
        <taxon>Malacostraca</taxon>
        <taxon>Eumalacostraca</taxon>
        <taxon>Eucarida</taxon>
        <taxon>Euphausiacea</taxon>
        <taxon>Euphausiidae</taxon>
        <taxon>Meganyctiphanes</taxon>
    </lineage>
</organism>
<reference evidence="2 3" key="1">
    <citation type="submission" date="2024-05" db="EMBL/GenBank/DDBJ databases">
        <authorList>
            <person name="Wallberg A."/>
        </authorList>
    </citation>
    <scope>NUCLEOTIDE SEQUENCE [LARGE SCALE GENOMIC DNA]</scope>
</reference>
<keyword evidence="1" id="KW-0732">Signal</keyword>
<keyword evidence="3" id="KW-1185">Reference proteome</keyword>
<dbReference type="AlphaFoldDB" id="A0AAV2PT45"/>
<feature type="signal peptide" evidence="1">
    <location>
        <begin position="1"/>
        <end position="22"/>
    </location>
</feature>
<feature type="chain" id="PRO_5043674089" evidence="1">
    <location>
        <begin position="23"/>
        <end position="263"/>
    </location>
</feature>
<protein>
    <submittedName>
        <fullName evidence="2">Uncharacterized protein</fullName>
    </submittedName>
</protein>
<accession>A0AAV2PT45</accession>